<evidence type="ECO:0000256" key="4">
    <source>
        <dbReference type="ARBA" id="ARBA00013208"/>
    </source>
</evidence>
<evidence type="ECO:0000313" key="9">
    <source>
        <dbReference type="Proteomes" id="UP001321481"/>
    </source>
</evidence>
<keyword evidence="9" id="KW-1185">Reference proteome</keyword>
<evidence type="ECO:0000256" key="5">
    <source>
        <dbReference type="ARBA" id="ARBA00022801"/>
    </source>
</evidence>
<dbReference type="InterPro" id="IPR019533">
    <property type="entry name" value="Peptidase_S26"/>
</dbReference>
<dbReference type="SUPFAM" id="SSF51306">
    <property type="entry name" value="LexA/Signal peptidase"/>
    <property type="match status" value="1"/>
</dbReference>
<gene>
    <name evidence="8" type="primary">lepB</name>
    <name evidence="8" type="ORF">QNI14_04150</name>
</gene>
<keyword evidence="6" id="KW-0812">Transmembrane</keyword>
<organism evidence="8 9">
    <name type="scientific">Microbacterium dauci</name>
    <dbReference type="NCBI Taxonomy" id="3048008"/>
    <lineage>
        <taxon>Bacteria</taxon>
        <taxon>Bacillati</taxon>
        <taxon>Actinomycetota</taxon>
        <taxon>Actinomycetes</taxon>
        <taxon>Micrococcales</taxon>
        <taxon>Microbacteriaceae</taxon>
        <taxon>Microbacterium</taxon>
    </lineage>
</organism>
<reference evidence="8 9" key="1">
    <citation type="submission" date="2023-05" db="EMBL/GenBank/DDBJ databases">
        <title>Microbacterium dauci sp.nov., Isolated from Carrot Rhizosphere Soil.</title>
        <authorList>
            <person name="Xiao Z."/>
            <person name="Zheng J."/>
        </authorList>
    </citation>
    <scope>NUCLEOTIDE SEQUENCE [LARGE SCALE GENOMIC DNA]</scope>
    <source>
        <strain evidence="8 9">LX3-4</strain>
    </source>
</reference>
<dbReference type="PANTHER" id="PTHR43390">
    <property type="entry name" value="SIGNAL PEPTIDASE I"/>
    <property type="match status" value="1"/>
</dbReference>
<dbReference type="InterPro" id="IPR000223">
    <property type="entry name" value="Pept_S26A_signal_pept_1"/>
</dbReference>
<keyword evidence="5 6" id="KW-0378">Hydrolase</keyword>
<evidence type="ECO:0000256" key="3">
    <source>
        <dbReference type="ARBA" id="ARBA00009370"/>
    </source>
</evidence>
<keyword evidence="6" id="KW-1133">Transmembrane helix</keyword>
<dbReference type="Gene3D" id="2.10.109.10">
    <property type="entry name" value="Umud Fragment, subunit A"/>
    <property type="match status" value="1"/>
</dbReference>
<comment type="subcellular location">
    <subcellularLocation>
        <location evidence="2">Cell membrane</location>
        <topology evidence="2">Single-pass type II membrane protein</topology>
    </subcellularLocation>
    <subcellularLocation>
        <location evidence="6">Membrane</location>
        <topology evidence="6">Single-pass type II membrane protein</topology>
    </subcellularLocation>
</comment>
<dbReference type="CDD" id="cd06530">
    <property type="entry name" value="S26_SPase_I"/>
    <property type="match status" value="1"/>
</dbReference>
<comment type="similarity">
    <text evidence="3 6">Belongs to the peptidase S26 family.</text>
</comment>
<dbReference type="InterPro" id="IPR019758">
    <property type="entry name" value="Pept_S26A_signal_pept_1_CS"/>
</dbReference>
<dbReference type="PRINTS" id="PR00727">
    <property type="entry name" value="LEADERPTASE"/>
</dbReference>
<dbReference type="PROSITE" id="PS00761">
    <property type="entry name" value="SPASE_I_3"/>
    <property type="match status" value="1"/>
</dbReference>
<accession>A0ABT6ZCH2</accession>
<feature type="transmembrane region" description="Helical" evidence="6">
    <location>
        <begin position="29"/>
        <end position="48"/>
    </location>
</feature>
<evidence type="ECO:0000256" key="6">
    <source>
        <dbReference type="RuleBase" id="RU362042"/>
    </source>
</evidence>
<evidence type="ECO:0000256" key="1">
    <source>
        <dbReference type="ARBA" id="ARBA00000677"/>
    </source>
</evidence>
<dbReference type="EC" id="3.4.21.89" evidence="4 6"/>
<evidence type="ECO:0000256" key="2">
    <source>
        <dbReference type="ARBA" id="ARBA00004401"/>
    </source>
</evidence>
<proteinExistence type="inferred from homology"/>
<dbReference type="InterPro" id="IPR036286">
    <property type="entry name" value="LexA/Signal_pep-like_sf"/>
</dbReference>
<dbReference type="PANTHER" id="PTHR43390:SF1">
    <property type="entry name" value="CHLOROPLAST PROCESSING PEPTIDASE"/>
    <property type="match status" value="1"/>
</dbReference>
<sequence>MTSDSSSLPSEPQTRARVRRGPWPFIRDILVILIIAILVSFLVKTFLVRSFYIPSGSMENTLLKDDRILVDELTPRFGGYDRGDVVVFRDPGGWLPVSYEPAQPPLAAALDWVTSLVGLTASDSEEHLIKRIIGVPGDHVVCCNALGQVTVNDVPLNETPYLKLGEGQQAPQEVEFDVTVPEDSIWVLGDNRDSSQDSRYHQDQPGRGFVPMENIVGRAFIKTWPLDRIGGIDGHHDVFSSVPAREPQ</sequence>
<keyword evidence="6" id="KW-0645">Protease</keyword>
<comment type="caution">
    <text evidence="8">The sequence shown here is derived from an EMBL/GenBank/DDBJ whole genome shotgun (WGS) entry which is preliminary data.</text>
</comment>
<dbReference type="Pfam" id="PF10502">
    <property type="entry name" value="Peptidase_S26"/>
    <property type="match status" value="1"/>
</dbReference>
<dbReference type="GO" id="GO:0009003">
    <property type="term" value="F:signal peptidase activity"/>
    <property type="evidence" value="ECO:0007669"/>
    <property type="project" value="UniProtKB-EC"/>
</dbReference>
<evidence type="ECO:0000313" key="8">
    <source>
        <dbReference type="EMBL" id="MDJ1113638.1"/>
    </source>
</evidence>
<dbReference type="RefSeq" id="WP_283715054.1">
    <property type="nucleotide sequence ID" value="NZ_JASJND010000002.1"/>
</dbReference>
<protein>
    <recommendedName>
        <fullName evidence="4 6">Signal peptidase I</fullName>
        <ecNumber evidence="4 6">3.4.21.89</ecNumber>
    </recommendedName>
</protein>
<feature type="domain" description="Peptidase S26" evidence="7">
    <location>
        <begin position="27"/>
        <end position="224"/>
    </location>
</feature>
<keyword evidence="6" id="KW-0472">Membrane</keyword>
<name>A0ABT6ZCH2_9MICO</name>
<dbReference type="EMBL" id="JASJND010000002">
    <property type="protein sequence ID" value="MDJ1113638.1"/>
    <property type="molecule type" value="Genomic_DNA"/>
</dbReference>
<comment type="catalytic activity">
    <reaction evidence="1 6">
        <text>Cleavage of hydrophobic, N-terminal signal or leader sequences from secreted and periplasmic proteins.</text>
        <dbReference type="EC" id="3.4.21.89"/>
    </reaction>
</comment>
<dbReference type="Proteomes" id="UP001321481">
    <property type="component" value="Unassembled WGS sequence"/>
</dbReference>
<evidence type="ECO:0000259" key="7">
    <source>
        <dbReference type="Pfam" id="PF10502"/>
    </source>
</evidence>
<dbReference type="NCBIfam" id="TIGR02227">
    <property type="entry name" value="sigpep_I_bact"/>
    <property type="match status" value="1"/>
</dbReference>